<dbReference type="InterPro" id="IPR013321">
    <property type="entry name" value="Arc_rbn_hlx_hlx"/>
</dbReference>
<dbReference type="RefSeq" id="WP_236098977.1">
    <property type="nucleotide sequence ID" value="NZ_JAKGUD010000004.1"/>
</dbReference>
<keyword evidence="2" id="KW-1277">Toxin-antitoxin system</keyword>
<name>A0ABS9EPM1_9BACT</name>
<dbReference type="NCBIfam" id="TIGR02384">
    <property type="entry name" value="RelB_DinJ"/>
    <property type="match status" value="1"/>
</dbReference>
<dbReference type="PANTHER" id="PTHR38781">
    <property type="entry name" value="ANTITOXIN DINJ-RELATED"/>
    <property type="match status" value="1"/>
</dbReference>
<accession>A0ABS9EPM1</accession>
<evidence type="ECO:0000256" key="2">
    <source>
        <dbReference type="ARBA" id="ARBA00022649"/>
    </source>
</evidence>
<dbReference type="Proteomes" id="UP001200430">
    <property type="component" value="Unassembled WGS sequence"/>
</dbReference>
<comment type="similarity">
    <text evidence="1">Belongs to the RelB/DinJ antitoxin family.</text>
</comment>
<dbReference type="PANTHER" id="PTHR38781:SF1">
    <property type="entry name" value="ANTITOXIN DINJ-RELATED"/>
    <property type="match status" value="1"/>
</dbReference>
<dbReference type="Gene3D" id="1.10.1220.10">
    <property type="entry name" value="Met repressor-like"/>
    <property type="match status" value="1"/>
</dbReference>
<dbReference type="InterPro" id="IPR007337">
    <property type="entry name" value="RelB/DinJ"/>
</dbReference>
<protein>
    <submittedName>
        <fullName evidence="3">Type II toxin-antitoxin system RelB/DinJ family antitoxin</fullName>
    </submittedName>
</protein>
<gene>
    <name evidence="3" type="ORF">L2W38_05270</name>
</gene>
<dbReference type="InterPro" id="IPR026262">
    <property type="entry name" value="DinJ"/>
</dbReference>
<sequence length="86" mass="9341">MTACDSSIRVRIDSETKQKASEALSQMGLSISDAVRMTLVQIGTSGRFPFPVEIPNAKTRQAMAEIASGEGEEFQSLDDLYEDLGI</sequence>
<proteinExistence type="inferred from homology"/>
<evidence type="ECO:0000256" key="1">
    <source>
        <dbReference type="ARBA" id="ARBA00010562"/>
    </source>
</evidence>
<dbReference type="PIRSF" id="PIRSF003108">
    <property type="entry name" value="DinJ"/>
    <property type="match status" value="1"/>
</dbReference>
<evidence type="ECO:0000313" key="4">
    <source>
        <dbReference type="Proteomes" id="UP001200430"/>
    </source>
</evidence>
<comment type="caution">
    <text evidence="3">The sequence shown here is derived from an EMBL/GenBank/DDBJ whole genome shotgun (WGS) entry which is preliminary data.</text>
</comment>
<keyword evidence="4" id="KW-1185">Reference proteome</keyword>
<reference evidence="3 4" key="1">
    <citation type="submission" date="2022-01" db="EMBL/GenBank/DDBJ databases">
        <title>Dethiosulfovibrio faecalis sp. nov., a novel proteolytic, non-sulfur-reducing bacterium isolated from a marine aquaculture solid waste bioreactor.</title>
        <authorList>
            <person name="Grabowski S."/>
            <person name="Apolinario E."/>
            <person name="Schneider N."/>
            <person name="Marshall C.W."/>
            <person name="Sowers K.R."/>
        </authorList>
    </citation>
    <scope>NUCLEOTIDE SEQUENCE [LARGE SCALE GENOMIC DNA]</scope>
    <source>
        <strain evidence="3 4">DSM 12537</strain>
    </source>
</reference>
<dbReference type="Pfam" id="PF04221">
    <property type="entry name" value="RelB"/>
    <property type="match status" value="1"/>
</dbReference>
<organism evidence="3 4">
    <name type="scientific">Dethiosulfovibrio marinus</name>
    <dbReference type="NCBI Taxonomy" id="133532"/>
    <lineage>
        <taxon>Bacteria</taxon>
        <taxon>Thermotogati</taxon>
        <taxon>Synergistota</taxon>
        <taxon>Synergistia</taxon>
        <taxon>Synergistales</taxon>
        <taxon>Dethiosulfovibrionaceae</taxon>
        <taxon>Dethiosulfovibrio</taxon>
    </lineage>
</organism>
<dbReference type="EMBL" id="JAKGUD010000004">
    <property type="protein sequence ID" value="MCF4142216.1"/>
    <property type="molecule type" value="Genomic_DNA"/>
</dbReference>
<evidence type="ECO:0000313" key="3">
    <source>
        <dbReference type="EMBL" id="MCF4142216.1"/>
    </source>
</evidence>